<dbReference type="GO" id="GO:0016787">
    <property type="term" value="F:hydrolase activity"/>
    <property type="evidence" value="ECO:0007669"/>
    <property type="project" value="UniProtKB-KW"/>
</dbReference>
<dbReference type="PANTHER" id="PTHR33397:SF5">
    <property type="entry name" value="RNASE YUTE-RELATED"/>
    <property type="match status" value="1"/>
</dbReference>
<keyword evidence="2" id="KW-0540">Nuclease</keyword>
<evidence type="ECO:0000256" key="3">
    <source>
        <dbReference type="ARBA" id="ARBA00022801"/>
    </source>
</evidence>
<evidence type="ECO:0000256" key="4">
    <source>
        <dbReference type="ARBA" id="ARBA00024207"/>
    </source>
</evidence>
<sequence>MLLAKLLETIAAHVELLDEAARRGVDWGDTLSLYAVLHALQVHAQAVIDYLLRTCSLLGASVETPLACVQALQQRGLLEGGEADMLRRLIRFRNIVLHQYGSIDVERVKRVLEGRGYRDAALVVRRIHEMLREKGIEDP</sequence>
<keyword evidence="1" id="KW-1277">Toxin-antitoxin system</keyword>
<dbReference type="AlphaFoldDB" id="A0A7L4P916"/>
<accession>A0A7L4P916</accession>
<evidence type="ECO:0000313" key="5">
    <source>
        <dbReference type="EMBL" id="NYR14386.1"/>
    </source>
</evidence>
<evidence type="ECO:0000313" key="6">
    <source>
        <dbReference type="Proteomes" id="UP000554766"/>
    </source>
</evidence>
<dbReference type="RefSeq" id="WP_179790184.1">
    <property type="nucleotide sequence ID" value="NZ_JAAVJF010000001.1"/>
</dbReference>
<dbReference type="GO" id="GO:0004540">
    <property type="term" value="F:RNA nuclease activity"/>
    <property type="evidence" value="ECO:0007669"/>
    <property type="project" value="InterPro"/>
</dbReference>
<comment type="similarity">
    <text evidence="4">Belongs to the HepT RNase toxin family.</text>
</comment>
<keyword evidence="3" id="KW-0378">Hydrolase</keyword>
<dbReference type="InterPro" id="IPR008201">
    <property type="entry name" value="HepT-like"/>
</dbReference>
<gene>
    <name evidence="5" type="ORF">HC235_00045</name>
</gene>
<dbReference type="Pfam" id="PF01934">
    <property type="entry name" value="HepT-like"/>
    <property type="match status" value="1"/>
</dbReference>
<dbReference type="InterPro" id="IPR052379">
    <property type="entry name" value="Type_VII_TA_RNase"/>
</dbReference>
<evidence type="ECO:0000256" key="1">
    <source>
        <dbReference type="ARBA" id="ARBA00022649"/>
    </source>
</evidence>
<reference evidence="5 6" key="1">
    <citation type="journal article" date="2020" name="Nat. Commun.">
        <title>The structures of two archaeal type IV pili illuminate evolutionary relationships.</title>
        <authorList>
            <person name="Wang F."/>
            <person name="Baquero D.P."/>
            <person name="Su Z."/>
            <person name="Beltran L.C."/>
            <person name="Prangishvili D."/>
            <person name="Krupovic M."/>
            <person name="Egelman E.H."/>
        </authorList>
    </citation>
    <scope>NUCLEOTIDE SEQUENCE [LARGE SCALE GENOMIC DNA]</scope>
    <source>
        <strain evidence="5 6">2GA</strain>
    </source>
</reference>
<dbReference type="Gene3D" id="1.20.120.580">
    <property type="entry name" value="bsu32300-like"/>
    <property type="match status" value="1"/>
</dbReference>
<dbReference type="InterPro" id="IPR037038">
    <property type="entry name" value="HepT-like_sf"/>
</dbReference>
<proteinExistence type="inferred from homology"/>
<name>A0A7L4P916_9CREN</name>
<comment type="caution">
    <text evidence="5">The sequence shown here is derived from an EMBL/GenBank/DDBJ whole genome shotgun (WGS) entry which is preliminary data.</text>
</comment>
<organism evidence="5 6">
    <name type="scientific">Pyrobaculum arsenaticum</name>
    <dbReference type="NCBI Taxonomy" id="121277"/>
    <lineage>
        <taxon>Archaea</taxon>
        <taxon>Thermoproteota</taxon>
        <taxon>Thermoprotei</taxon>
        <taxon>Thermoproteales</taxon>
        <taxon>Thermoproteaceae</taxon>
        <taxon>Pyrobaculum</taxon>
    </lineage>
</organism>
<dbReference type="Proteomes" id="UP000554766">
    <property type="component" value="Unassembled WGS sequence"/>
</dbReference>
<dbReference type="PANTHER" id="PTHR33397">
    <property type="entry name" value="UPF0331 PROTEIN YUTE"/>
    <property type="match status" value="1"/>
</dbReference>
<evidence type="ECO:0000256" key="2">
    <source>
        <dbReference type="ARBA" id="ARBA00022722"/>
    </source>
</evidence>
<dbReference type="EMBL" id="JAAVJF010000001">
    <property type="protein sequence ID" value="NYR14386.1"/>
    <property type="molecule type" value="Genomic_DNA"/>
</dbReference>
<dbReference type="SUPFAM" id="SSF81593">
    <property type="entry name" value="Nucleotidyltransferase substrate binding subunit/domain"/>
    <property type="match status" value="1"/>
</dbReference>
<keyword evidence="6" id="KW-1185">Reference proteome</keyword>
<protein>
    <submittedName>
        <fullName evidence="5">DUF86 domain-containing protein</fullName>
    </submittedName>
</protein>
<dbReference type="GO" id="GO:0110001">
    <property type="term" value="C:toxin-antitoxin complex"/>
    <property type="evidence" value="ECO:0007669"/>
    <property type="project" value="InterPro"/>
</dbReference>